<dbReference type="InterPro" id="IPR003100">
    <property type="entry name" value="PAZ_dom"/>
</dbReference>
<dbReference type="EMBL" id="LNIX01000034">
    <property type="protein sequence ID" value="OXA40356.1"/>
    <property type="molecule type" value="Genomic_DNA"/>
</dbReference>
<dbReference type="Pfam" id="PF02170">
    <property type="entry name" value="PAZ"/>
    <property type="match status" value="1"/>
</dbReference>
<gene>
    <name evidence="8" type="ORF">Fcan01_25096</name>
</gene>
<evidence type="ECO:0000313" key="9">
    <source>
        <dbReference type="Proteomes" id="UP000198287"/>
    </source>
</evidence>
<feature type="compositionally biased region" description="Gly residues" evidence="5">
    <location>
        <begin position="1"/>
        <end position="39"/>
    </location>
</feature>
<accession>A0A226D7W8</accession>
<dbReference type="Gene3D" id="2.170.260.10">
    <property type="entry name" value="paz domain"/>
    <property type="match status" value="1"/>
</dbReference>
<evidence type="ECO:0000313" key="8">
    <source>
        <dbReference type="EMBL" id="OXA40356.1"/>
    </source>
</evidence>
<dbReference type="PANTHER" id="PTHR22891">
    <property type="entry name" value="EUKARYOTIC TRANSLATION INITIATION FACTOR 2C"/>
    <property type="match status" value="1"/>
</dbReference>
<keyword evidence="9" id="KW-1185">Reference proteome</keyword>
<dbReference type="PROSITE" id="PS50822">
    <property type="entry name" value="PIWI"/>
    <property type="match status" value="1"/>
</dbReference>
<evidence type="ECO:0000259" key="6">
    <source>
        <dbReference type="PROSITE" id="PS50199"/>
    </source>
</evidence>
<proteinExistence type="predicted"/>
<organism evidence="8 9">
    <name type="scientific">Folsomia candida</name>
    <name type="common">Springtail</name>
    <dbReference type="NCBI Taxonomy" id="158441"/>
    <lineage>
        <taxon>Eukaryota</taxon>
        <taxon>Metazoa</taxon>
        <taxon>Ecdysozoa</taxon>
        <taxon>Arthropoda</taxon>
        <taxon>Hexapoda</taxon>
        <taxon>Collembola</taxon>
        <taxon>Entomobryomorpha</taxon>
        <taxon>Isotomoidea</taxon>
        <taxon>Isotomidae</taxon>
        <taxon>Proisotominae</taxon>
        <taxon>Folsomia</taxon>
    </lineage>
</organism>
<dbReference type="InterPro" id="IPR045246">
    <property type="entry name" value="Piwi_ago-like"/>
</dbReference>
<dbReference type="InterPro" id="IPR012337">
    <property type="entry name" value="RNaseH-like_sf"/>
</dbReference>
<reference evidence="8 9" key="1">
    <citation type="submission" date="2015-12" db="EMBL/GenBank/DDBJ databases">
        <title>The genome of Folsomia candida.</title>
        <authorList>
            <person name="Faddeeva A."/>
            <person name="Derks M.F."/>
            <person name="Anvar Y."/>
            <person name="Smit S."/>
            <person name="Van Straalen N."/>
            <person name="Roelofs D."/>
        </authorList>
    </citation>
    <scope>NUCLEOTIDE SEQUENCE [LARGE SCALE GENOMIC DNA]</scope>
    <source>
        <strain evidence="8 9">VU population</strain>
        <tissue evidence="8">Whole body</tissue>
    </source>
</reference>
<dbReference type="CDD" id="cd04657">
    <property type="entry name" value="Piwi_ago-like"/>
    <property type="match status" value="1"/>
</dbReference>
<dbReference type="Gene3D" id="3.30.420.10">
    <property type="entry name" value="Ribonuclease H-like superfamily/Ribonuclease H"/>
    <property type="match status" value="1"/>
</dbReference>
<dbReference type="OrthoDB" id="10252740at2759"/>
<evidence type="ECO:0000256" key="5">
    <source>
        <dbReference type="SAM" id="MobiDB-lite"/>
    </source>
</evidence>
<dbReference type="GO" id="GO:0008270">
    <property type="term" value="F:zinc ion binding"/>
    <property type="evidence" value="ECO:0007669"/>
    <property type="project" value="UniProtKB-KW"/>
</dbReference>
<dbReference type="OMA" id="PERIFHY"/>
<feature type="compositionally biased region" description="Basic and acidic residues" evidence="5">
    <location>
        <begin position="42"/>
        <end position="54"/>
    </location>
</feature>
<dbReference type="SMART" id="SM00950">
    <property type="entry name" value="Piwi"/>
    <property type="match status" value="1"/>
</dbReference>
<dbReference type="Proteomes" id="UP000198287">
    <property type="component" value="Unassembled WGS sequence"/>
</dbReference>
<feature type="compositionally biased region" description="Basic and acidic residues" evidence="5">
    <location>
        <begin position="229"/>
        <end position="238"/>
    </location>
</feature>
<dbReference type="InterPro" id="IPR001876">
    <property type="entry name" value="Znf_RanBP2"/>
</dbReference>
<dbReference type="InterPro" id="IPR003165">
    <property type="entry name" value="Piwi"/>
</dbReference>
<keyword evidence="3" id="KW-0862">Zinc</keyword>
<feature type="region of interest" description="Disordered" evidence="5">
    <location>
        <begin position="75"/>
        <end position="149"/>
    </location>
</feature>
<comment type="caution">
    <text evidence="8">The sequence shown here is derived from an EMBL/GenBank/DDBJ whole genome shotgun (WGS) entry which is preliminary data.</text>
</comment>
<evidence type="ECO:0000256" key="3">
    <source>
        <dbReference type="ARBA" id="ARBA00022833"/>
    </source>
</evidence>
<evidence type="ECO:0000256" key="1">
    <source>
        <dbReference type="ARBA" id="ARBA00022723"/>
    </source>
</evidence>
<feature type="region of interest" description="Disordered" evidence="5">
    <location>
        <begin position="1"/>
        <end position="54"/>
    </location>
</feature>
<dbReference type="PRINTS" id="PR01228">
    <property type="entry name" value="EGGSHELL"/>
</dbReference>
<feature type="domain" description="RanBP2-type" evidence="6">
    <location>
        <begin position="45"/>
        <end position="75"/>
    </location>
</feature>
<sequence>MSGRGRAGYRGGGGGGGDRGGGGGGRGAGRGAPGGGGGFTPRESRPGDWKCGECGKDGNFANNPNCYRCQAPKPGGGGGGGGSARGGGAPSGGGRGGYVDRGGGRGGGGDRGGFSGGRGGGGDRGGFRGGRGGGGGRVTHGPPTFTKSPLPTYAFKDLPRIDAAFGGPGWAPYPFTDKEDVVLQTYRGPEPSLASEIIPVSVNHFPLKGFKLPKKIYHYEVAMERVRRDAGGGDDNKGPPKQQAPPARGGGRGGKRGGGGRGAPPPPRDDPPAPGGAGAALPPRRLPKPIPQLILTVLLERIREETHHYGIVSDLSNNIYSTEPLEKLGVPWVHPISMRDVDQTILQEEDDGEVTVTISPTGQQIDTYAMQAQYNQIGTWKGFDMDPSVKTTLEQVYNAIVKSLPTYRFLPLGRSNLARWPDGPQGTSELGGGVVCWRGISANIGMGWHPYLCADLAHCAFLTDTRVMDALYEKFGDPNRWQGWQFQEAKSFLRNVKVKYTVKGRTLAGPVTDLLPKSVSEETFRWEERNRDITVYDYFTSHHGISLDKHGLCLELRKRCKVPAELCVIKKGQSFSRKLDELQTRSMLTVAKKDPDVLKAEIEREMRDMPSQNNNVMQAWGVNIGTEMLRLDKTRVLGAPQLRYGAGTGSNTGSGDAIITPKKGQWDPWNSDFAFLDPKSVKTWAIVKVGGEGDRFAPDDHAIIIAVVTSRVVWEFAKKLQNHGIRKGINFQSRPIRDNVDVAHLRPNGNNNVHELIGLFDFLAKKNCDLVVCIIPKKNSPLYSHIKQAAELHAGVGLLTQCVVGQNVTKGQDATVQNILLKINSKLGGINYAMLTPPDTKVLSQIDIMRCPMLIIGADVTHPPPGSMKKIQVAKGKTEDVAIPSFAAVTGSIDKTGMPFMMDIRAQRKADRGAAEVIQDLDTIVLNMLKMFENKTRGIRPRKIIYFRDGVGEGQFPEVLHTEMLAMRKACDQLRDYDEGPYQPKITFVTVQKRHKTRFFYHSPQGVTNPPPGTVVDKEIVHQTETDFYLCSHAGMMGTSRPTRYHVLWDDSNFTADQIQTLTYYLCYMYVRCNKSVRIPAPTYYAHWAAARAKALTDGMEQYFGNLHELNERMRRHETLLQNNPMHFV</sequence>
<dbReference type="InterPro" id="IPR036085">
    <property type="entry name" value="PAZ_dom_sf"/>
</dbReference>
<feature type="domain" description="Piwi" evidence="7">
    <location>
        <begin position="770"/>
        <end position="1098"/>
    </location>
</feature>
<dbReference type="GO" id="GO:0003723">
    <property type="term" value="F:RNA binding"/>
    <property type="evidence" value="ECO:0007669"/>
    <property type="project" value="InterPro"/>
</dbReference>
<keyword evidence="1" id="KW-0479">Metal-binding</keyword>
<protein>
    <submittedName>
        <fullName evidence="8">Protein argonaute-2</fullName>
    </submittedName>
</protein>
<dbReference type="AlphaFoldDB" id="A0A226D7W8"/>
<evidence type="ECO:0000256" key="2">
    <source>
        <dbReference type="ARBA" id="ARBA00022771"/>
    </source>
</evidence>
<dbReference type="SUPFAM" id="SSF101690">
    <property type="entry name" value="PAZ domain"/>
    <property type="match status" value="1"/>
</dbReference>
<dbReference type="STRING" id="158441.A0A226D7W8"/>
<feature type="region of interest" description="Disordered" evidence="5">
    <location>
        <begin position="229"/>
        <end position="285"/>
    </location>
</feature>
<keyword evidence="2 4" id="KW-0863">Zinc-finger</keyword>
<dbReference type="CDD" id="cd02846">
    <property type="entry name" value="PAZ_argonaute_like"/>
    <property type="match status" value="1"/>
</dbReference>
<dbReference type="Gene3D" id="4.10.1060.10">
    <property type="entry name" value="Zinc finger, RanBP2-type"/>
    <property type="match status" value="1"/>
</dbReference>
<evidence type="ECO:0000256" key="4">
    <source>
        <dbReference type="PROSITE-ProRule" id="PRU00322"/>
    </source>
</evidence>
<dbReference type="Pfam" id="PF02171">
    <property type="entry name" value="Piwi"/>
    <property type="match status" value="1"/>
</dbReference>
<dbReference type="PROSITE" id="PS50199">
    <property type="entry name" value="ZF_RANBP2_2"/>
    <property type="match status" value="1"/>
</dbReference>
<dbReference type="GO" id="GO:0034587">
    <property type="term" value="P:piRNA processing"/>
    <property type="evidence" value="ECO:0007669"/>
    <property type="project" value="UniProtKB-ARBA"/>
</dbReference>
<feature type="compositionally biased region" description="Gly residues" evidence="5">
    <location>
        <begin position="248"/>
        <end position="262"/>
    </location>
</feature>
<name>A0A226D7W8_FOLCA</name>
<dbReference type="SUPFAM" id="SSF53098">
    <property type="entry name" value="Ribonuclease H-like"/>
    <property type="match status" value="1"/>
</dbReference>
<dbReference type="InterPro" id="IPR036397">
    <property type="entry name" value="RNaseH_sf"/>
</dbReference>
<dbReference type="Gene3D" id="3.40.50.2300">
    <property type="match status" value="1"/>
</dbReference>
<evidence type="ECO:0000259" key="7">
    <source>
        <dbReference type="PROSITE" id="PS50822"/>
    </source>
</evidence>
<feature type="compositionally biased region" description="Gly residues" evidence="5">
    <location>
        <begin position="75"/>
        <end position="138"/>
    </location>
</feature>